<sequence length="313" mass="31998">MTSCTDAVHAASDTPVAEPTPRSTTPAVLAAGVTIVLWASSFVVIRSAGAHLAAGPMALLRVLVAALVLTPLVLRRRTRPLLPRGRALGRVVAYGVMWFAADNVVLTIAERHVDAGTAALLVNVAPILMAVGAGLFLGEGFPRPVVVGSLIGLVGVAVMTLGTGDEGSHADAVGLVLGLVAAMLYATSVLLQKVTLREIDGLHATWLGTLVGVVATLPFAGQLVGELASAPPSALLGAAYLGAFPTAVAFTTYAYALTHMSAGRIGPLVGYLATVVSVLMSWLFLDEVPTTLTLLGGAICIAGVVVSRRRSAR</sequence>
<evidence type="ECO:0000256" key="3">
    <source>
        <dbReference type="SAM" id="Phobius"/>
    </source>
</evidence>
<dbReference type="Proteomes" id="UP001528912">
    <property type="component" value="Unassembled WGS sequence"/>
</dbReference>
<feature type="transmembrane region" description="Helical" evidence="3">
    <location>
        <begin position="233"/>
        <end position="256"/>
    </location>
</feature>
<evidence type="ECO:0000259" key="4">
    <source>
        <dbReference type="Pfam" id="PF00892"/>
    </source>
</evidence>
<feature type="transmembrane region" description="Helical" evidence="3">
    <location>
        <begin position="170"/>
        <end position="191"/>
    </location>
</feature>
<evidence type="ECO:0000313" key="6">
    <source>
        <dbReference type="Proteomes" id="UP001528912"/>
    </source>
</evidence>
<dbReference type="Pfam" id="PF00892">
    <property type="entry name" value="EamA"/>
    <property type="match status" value="2"/>
</dbReference>
<dbReference type="InterPro" id="IPR037185">
    <property type="entry name" value="EmrE-like"/>
</dbReference>
<evidence type="ECO:0000256" key="2">
    <source>
        <dbReference type="SAM" id="MobiDB-lite"/>
    </source>
</evidence>
<keyword evidence="3" id="KW-0812">Transmembrane</keyword>
<feature type="transmembrane region" description="Helical" evidence="3">
    <location>
        <begin position="115"/>
        <end position="138"/>
    </location>
</feature>
<feature type="domain" description="EamA" evidence="4">
    <location>
        <begin position="27"/>
        <end position="160"/>
    </location>
</feature>
<feature type="transmembrane region" description="Helical" evidence="3">
    <location>
        <begin position="145"/>
        <end position="164"/>
    </location>
</feature>
<keyword evidence="3" id="KW-0472">Membrane</keyword>
<dbReference type="RefSeq" id="WP_277192264.1">
    <property type="nucleotide sequence ID" value="NZ_JAROAV010000028.1"/>
</dbReference>
<comment type="caution">
    <text evidence="5">The sequence shown here is derived from an EMBL/GenBank/DDBJ whole genome shotgun (WGS) entry which is preliminary data.</text>
</comment>
<dbReference type="PANTHER" id="PTHR12715">
    <property type="entry name" value="TRANSPORTER, DRUG/METABOLITE EXPORTER FAMILY"/>
    <property type="match status" value="1"/>
</dbReference>
<feature type="transmembrane region" description="Helical" evidence="3">
    <location>
        <begin position="268"/>
        <end position="285"/>
    </location>
</feature>
<protein>
    <submittedName>
        <fullName evidence="5">DMT family transporter</fullName>
    </submittedName>
</protein>
<feature type="transmembrane region" description="Helical" evidence="3">
    <location>
        <begin position="87"/>
        <end position="109"/>
    </location>
</feature>
<dbReference type="InterPro" id="IPR052756">
    <property type="entry name" value="Alkyne_AA_exporter"/>
</dbReference>
<dbReference type="SUPFAM" id="SSF103481">
    <property type="entry name" value="Multidrug resistance efflux transporter EmrE"/>
    <property type="match status" value="2"/>
</dbReference>
<dbReference type="EMBL" id="JAROAV010000028">
    <property type="protein sequence ID" value="MDF8264888.1"/>
    <property type="molecule type" value="Genomic_DNA"/>
</dbReference>
<feature type="transmembrane region" description="Helical" evidence="3">
    <location>
        <begin position="27"/>
        <end position="45"/>
    </location>
</feature>
<reference evidence="5 6" key="1">
    <citation type="submission" date="2023-03" db="EMBL/GenBank/DDBJ databases">
        <title>YIM 133296 draft genome.</title>
        <authorList>
            <person name="Xiong L."/>
        </authorList>
    </citation>
    <scope>NUCLEOTIDE SEQUENCE [LARGE SCALE GENOMIC DNA]</scope>
    <source>
        <strain evidence="5 6">YIM 133296</strain>
    </source>
</reference>
<feature type="domain" description="EamA" evidence="4">
    <location>
        <begin position="174"/>
        <end position="307"/>
    </location>
</feature>
<feature type="transmembrane region" description="Helical" evidence="3">
    <location>
        <begin position="57"/>
        <end position="75"/>
    </location>
</feature>
<feature type="region of interest" description="Disordered" evidence="2">
    <location>
        <begin position="1"/>
        <end position="23"/>
    </location>
</feature>
<feature type="transmembrane region" description="Helical" evidence="3">
    <location>
        <begin position="291"/>
        <end position="307"/>
    </location>
</feature>
<comment type="similarity">
    <text evidence="1">Belongs to the EamA transporter family.</text>
</comment>
<dbReference type="InterPro" id="IPR000620">
    <property type="entry name" value="EamA_dom"/>
</dbReference>
<organism evidence="5 6">
    <name type="scientific">Luteipulveratus flavus</name>
    <dbReference type="NCBI Taxonomy" id="3031728"/>
    <lineage>
        <taxon>Bacteria</taxon>
        <taxon>Bacillati</taxon>
        <taxon>Actinomycetota</taxon>
        <taxon>Actinomycetes</taxon>
        <taxon>Micrococcales</taxon>
        <taxon>Dermacoccaceae</taxon>
        <taxon>Luteipulveratus</taxon>
    </lineage>
</organism>
<dbReference type="PANTHER" id="PTHR12715:SF4">
    <property type="entry name" value="EAMA DOMAIN-CONTAINING PROTEIN"/>
    <property type="match status" value="1"/>
</dbReference>
<name>A0ABT6C7H0_9MICO</name>
<gene>
    <name evidence="5" type="ORF">P4R38_11585</name>
</gene>
<dbReference type="Gene3D" id="1.10.3730.20">
    <property type="match status" value="1"/>
</dbReference>
<feature type="transmembrane region" description="Helical" evidence="3">
    <location>
        <begin position="203"/>
        <end position="221"/>
    </location>
</feature>
<accession>A0ABT6C7H0</accession>
<evidence type="ECO:0000313" key="5">
    <source>
        <dbReference type="EMBL" id="MDF8264888.1"/>
    </source>
</evidence>
<proteinExistence type="inferred from homology"/>
<keyword evidence="3" id="KW-1133">Transmembrane helix</keyword>
<evidence type="ECO:0000256" key="1">
    <source>
        <dbReference type="ARBA" id="ARBA00007362"/>
    </source>
</evidence>
<keyword evidence="6" id="KW-1185">Reference proteome</keyword>